<gene>
    <name evidence="1" type="ORF">MTR67_035564</name>
</gene>
<reference evidence="1" key="1">
    <citation type="submission" date="2023-08" db="EMBL/GenBank/DDBJ databases">
        <title>A de novo genome assembly of Solanum verrucosum Schlechtendal, a Mexican diploid species geographically isolated from the other diploid A-genome species in potato relatives.</title>
        <authorList>
            <person name="Hosaka K."/>
        </authorList>
    </citation>
    <scope>NUCLEOTIDE SEQUENCE</scope>
    <source>
        <tissue evidence="1">Young leaves</tissue>
    </source>
</reference>
<evidence type="ECO:0000313" key="2">
    <source>
        <dbReference type="Proteomes" id="UP001234989"/>
    </source>
</evidence>
<dbReference type="AlphaFoldDB" id="A0AAF0UAT6"/>
<evidence type="ECO:0000313" key="1">
    <source>
        <dbReference type="EMBL" id="WMV42179.1"/>
    </source>
</evidence>
<keyword evidence="2" id="KW-1185">Reference proteome</keyword>
<dbReference type="Proteomes" id="UP001234989">
    <property type="component" value="Chromosome 8"/>
</dbReference>
<name>A0AAF0UAT6_SOLVR</name>
<organism evidence="1 2">
    <name type="scientific">Solanum verrucosum</name>
    <dbReference type="NCBI Taxonomy" id="315347"/>
    <lineage>
        <taxon>Eukaryota</taxon>
        <taxon>Viridiplantae</taxon>
        <taxon>Streptophyta</taxon>
        <taxon>Embryophyta</taxon>
        <taxon>Tracheophyta</taxon>
        <taxon>Spermatophyta</taxon>
        <taxon>Magnoliopsida</taxon>
        <taxon>eudicotyledons</taxon>
        <taxon>Gunneridae</taxon>
        <taxon>Pentapetalae</taxon>
        <taxon>asterids</taxon>
        <taxon>lamiids</taxon>
        <taxon>Solanales</taxon>
        <taxon>Solanaceae</taxon>
        <taxon>Solanoideae</taxon>
        <taxon>Solaneae</taxon>
        <taxon>Solanum</taxon>
    </lineage>
</organism>
<dbReference type="EMBL" id="CP133619">
    <property type="protein sequence ID" value="WMV42179.1"/>
    <property type="molecule type" value="Genomic_DNA"/>
</dbReference>
<accession>A0AAF0UAT6</accession>
<sequence>MLVNAYSHHVKCALWFLKKFYEVWVVVWDAIHVLHE</sequence>
<proteinExistence type="predicted"/>
<protein>
    <submittedName>
        <fullName evidence="1">Uncharacterized protein</fullName>
    </submittedName>
</protein>